<feature type="transmembrane region" description="Helical" evidence="1">
    <location>
        <begin position="12"/>
        <end position="32"/>
    </location>
</feature>
<feature type="transmembrane region" description="Helical" evidence="1">
    <location>
        <begin position="180"/>
        <end position="206"/>
    </location>
</feature>
<organism evidence="2 3">
    <name type="scientific">Pedobacter hartonius</name>
    <dbReference type="NCBI Taxonomy" id="425514"/>
    <lineage>
        <taxon>Bacteria</taxon>
        <taxon>Pseudomonadati</taxon>
        <taxon>Bacteroidota</taxon>
        <taxon>Sphingobacteriia</taxon>
        <taxon>Sphingobacteriales</taxon>
        <taxon>Sphingobacteriaceae</taxon>
        <taxon>Pedobacter</taxon>
    </lineage>
</organism>
<keyword evidence="1" id="KW-0812">Transmembrane</keyword>
<gene>
    <name evidence="2" type="ORF">SAMN05443550_103490</name>
</gene>
<dbReference type="STRING" id="425514.SAMN05443550_103490"/>
<evidence type="ECO:0000313" key="3">
    <source>
        <dbReference type="Proteomes" id="UP000198850"/>
    </source>
</evidence>
<keyword evidence="3" id="KW-1185">Reference proteome</keyword>
<evidence type="ECO:0000313" key="2">
    <source>
        <dbReference type="EMBL" id="SEA52315.1"/>
    </source>
</evidence>
<feature type="transmembrane region" description="Helical" evidence="1">
    <location>
        <begin position="259"/>
        <end position="279"/>
    </location>
</feature>
<keyword evidence="1" id="KW-0472">Membrane</keyword>
<feature type="transmembrane region" description="Helical" evidence="1">
    <location>
        <begin position="315"/>
        <end position="331"/>
    </location>
</feature>
<accession>A0A1H4BVV1</accession>
<feature type="transmembrane region" description="Helical" evidence="1">
    <location>
        <begin position="218"/>
        <end position="238"/>
    </location>
</feature>
<sequence length="541" mass="61935">MLRLLTGTIAKEFYQQHAGLFLLGFYALFGVVDPSQLIAYHTALLLAGISSPLGMLIVFVSWMLYGVKAHFFIRQKMALAQYNFINETGTLEKNAQLKLWMAFYCVILLPIIIYVFALIGLSAYHHLFISLICIVIVFSALAFGLSFLSYRSVTFGFLKQDRQQSISFIKIKRPYYSWRLYYLLNEQALMLVMCKVLSLLFFKGMLLMFTDAGNNTQVLLVALLTSVLCHAVLMFTLLKFEIDYLNFSKSLPIPAYKRLLGWLSTFAIILLPEWIFLSISSAYNLYSIICGLLFGLAGLFFLLTLLYMVKLNMDIYLRWILFFFCISMLSILTHNHLLFSSVLLGICALYYLMNFDRIDLKLSLFFIISGAIFSGSCNQRSENVTSNETRKAKETYNLLESYIKADLKKDSILVLQAPPKFITEMCASKIVKFKKSDLSVEELVAQSQSDTTMWSGHEFPGAHLLEYDQKTNSAKSADLINRGDKNGYYVFSRPVFSKDFNFAILQSAFVCGPRCGQGETILFEKKERTWHRLKSFCRSVY</sequence>
<feature type="transmembrane region" description="Helical" evidence="1">
    <location>
        <begin position="38"/>
        <end position="67"/>
    </location>
</feature>
<name>A0A1H4BVV1_9SPHI</name>
<keyword evidence="1" id="KW-1133">Transmembrane helix</keyword>
<dbReference type="AlphaFoldDB" id="A0A1H4BVV1"/>
<evidence type="ECO:0000256" key="1">
    <source>
        <dbReference type="SAM" id="Phobius"/>
    </source>
</evidence>
<dbReference type="Proteomes" id="UP000198850">
    <property type="component" value="Unassembled WGS sequence"/>
</dbReference>
<feature type="transmembrane region" description="Helical" evidence="1">
    <location>
        <begin position="127"/>
        <end position="150"/>
    </location>
</feature>
<feature type="transmembrane region" description="Helical" evidence="1">
    <location>
        <begin position="99"/>
        <end position="121"/>
    </location>
</feature>
<protein>
    <submittedName>
        <fullName evidence="2">Uncharacterized protein</fullName>
    </submittedName>
</protein>
<reference evidence="2 3" key="1">
    <citation type="submission" date="2016-10" db="EMBL/GenBank/DDBJ databases">
        <authorList>
            <person name="de Groot N.N."/>
        </authorList>
    </citation>
    <scope>NUCLEOTIDE SEQUENCE [LARGE SCALE GENOMIC DNA]</scope>
    <source>
        <strain evidence="2 3">DSM 19033</strain>
    </source>
</reference>
<dbReference type="EMBL" id="FNRA01000003">
    <property type="protein sequence ID" value="SEA52315.1"/>
    <property type="molecule type" value="Genomic_DNA"/>
</dbReference>
<feature type="transmembrane region" description="Helical" evidence="1">
    <location>
        <begin position="337"/>
        <end position="353"/>
    </location>
</feature>
<feature type="transmembrane region" description="Helical" evidence="1">
    <location>
        <begin position="285"/>
        <end position="308"/>
    </location>
</feature>
<proteinExistence type="predicted"/>